<dbReference type="Proteomes" id="UP000325289">
    <property type="component" value="Unassembled WGS sequence"/>
</dbReference>
<accession>A0A1I1VM69</accession>
<dbReference type="PRINTS" id="PR00037">
    <property type="entry name" value="HTHLACR"/>
</dbReference>
<dbReference type="Gene3D" id="1.10.10.10">
    <property type="entry name" value="Winged helix-like DNA-binding domain superfamily/Winged helix DNA-binding domain"/>
    <property type="match status" value="1"/>
</dbReference>
<name>A0A1I1VM69_9RHOB</name>
<dbReference type="InterPro" id="IPR037171">
    <property type="entry name" value="NagB/RpiA_transferase-like"/>
</dbReference>
<evidence type="ECO:0000259" key="5">
    <source>
        <dbReference type="PROSITE" id="PS51000"/>
    </source>
</evidence>
<evidence type="ECO:0000256" key="1">
    <source>
        <dbReference type="ARBA" id="ARBA00022491"/>
    </source>
</evidence>
<evidence type="ECO:0000313" key="7">
    <source>
        <dbReference type="Proteomes" id="UP000325289"/>
    </source>
</evidence>
<feature type="domain" description="HTH deoR-type" evidence="5">
    <location>
        <begin position="4"/>
        <end position="59"/>
    </location>
</feature>
<dbReference type="Pfam" id="PF08220">
    <property type="entry name" value="HTH_DeoR"/>
    <property type="match status" value="1"/>
</dbReference>
<dbReference type="GO" id="GO:0003677">
    <property type="term" value="F:DNA binding"/>
    <property type="evidence" value="ECO:0007669"/>
    <property type="project" value="UniProtKB-KW"/>
</dbReference>
<dbReference type="InterPro" id="IPR014036">
    <property type="entry name" value="DeoR-like_C"/>
</dbReference>
<keyword evidence="1" id="KW-0678">Repressor</keyword>
<dbReference type="InterPro" id="IPR036388">
    <property type="entry name" value="WH-like_DNA-bd_sf"/>
</dbReference>
<keyword evidence="4" id="KW-0804">Transcription</keyword>
<dbReference type="InterPro" id="IPR050313">
    <property type="entry name" value="Carb_Metab_HTH_regulators"/>
</dbReference>
<dbReference type="InterPro" id="IPR001034">
    <property type="entry name" value="DeoR_HTH"/>
</dbReference>
<evidence type="ECO:0000313" key="6">
    <source>
        <dbReference type="EMBL" id="SFD83914.1"/>
    </source>
</evidence>
<evidence type="ECO:0000256" key="2">
    <source>
        <dbReference type="ARBA" id="ARBA00023015"/>
    </source>
</evidence>
<dbReference type="SMART" id="SM01134">
    <property type="entry name" value="DeoRC"/>
    <property type="match status" value="1"/>
</dbReference>
<dbReference type="SUPFAM" id="SSF46785">
    <property type="entry name" value="Winged helix' DNA-binding domain"/>
    <property type="match status" value="1"/>
</dbReference>
<dbReference type="Pfam" id="PF00455">
    <property type="entry name" value="DeoRC"/>
    <property type="match status" value="1"/>
</dbReference>
<dbReference type="SMART" id="SM00420">
    <property type="entry name" value="HTH_DEOR"/>
    <property type="match status" value="1"/>
</dbReference>
<dbReference type="EMBL" id="FOMS01000003">
    <property type="protein sequence ID" value="SFD83914.1"/>
    <property type="molecule type" value="Genomic_DNA"/>
</dbReference>
<gene>
    <name evidence="6" type="ORF">SAMN04515678_103282</name>
</gene>
<keyword evidence="2" id="KW-0805">Transcription regulation</keyword>
<keyword evidence="7" id="KW-1185">Reference proteome</keyword>
<sequence>MMHKTDRHNAIMTSLRQAGSTSIAELVQKLGVSDETVRRDVKVLESRGLLERVHGAVILADHGGEAAFQKRMAQNAAIKRAIAEAAAREVEDGDAVMIDSGTTTAYVARALLARRNLFVVTNGTEIARTLAGGAGNRVHLPGGEMRSDDYAVFGETSQAFIRNFRAKIAILSIGAIHHDGGYMDFHLQETEMARAMIRQSSKVIVVADRSKFHTQAPVSVCGFADVGTLVTERTPPTPILRQLEQHEVRVIEVGSAPAAQAAPEAG</sequence>
<evidence type="ECO:0000256" key="4">
    <source>
        <dbReference type="ARBA" id="ARBA00023163"/>
    </source>
</evidence>
<evidence type="ECO:0000256" key="3">
    <source>
        <dbReference type="ARBA" id="ARBA00023125"/>
    </source>
</evidence>
<dbReference type="InterPro" id="IPR036390">
    <property type="entry name" value="WH_DNA-bd_sf"/>
</dbReference>
<proteinExistence type="predicted"/>
<reference evidence="6 7" key="1">
    <citation type="submission" date="2016-10" db="EMBL/GenBank/DDBJ databases">
        <authorList>
            <person name="Varghese N."/>
            <person name="Submissions S."/>
        </authorList>
    </citation>
    <scope>NUCLEOTIDE SEQUENCE [LARGE SCALE GENOMIC DNA]</scope>
    <source>
        <strain evidence="7">YIM D21,KCTC 23444,ACCC 10710</strain>
    </source>
</reference>
<dbReference type="InterPro" id="IPR018356">
    <property type="entry name" value="Tscrpt_reg_HTH_DeoR_CS"/>
</dbReference>
<keyword evidence="3" id="KW-0238">DNA-binding</keyword>
<dbReference type="AlphaFoldDB" id="A0A1I1VM69"/>
<dbReference type="PANTHER" id="PTHR30363">
    <property type="entry name" value="HTH-TYPE TRANSCRIPTIONAL REGULATOR SRLR-RELATED"/>
    <property type="match status" value="1"/>
</dbReference>
<organism evidence="6 7">
    <name type="scientific">Roseivivax sediminis</name>
    <dbReference type="NCBI Taxonomy" id="936889"/>
    <lineage>
        <taxon>Bacteria</taxon>
        <taxon>Pseudomonadati</taxon>
        <taxon>Pseudomonadota</taxon>
        <taxon>Alphaproteobacteria</taxon>
        <taxon>Rhodobacterales</taxon>
        <taxon>Roseobacteraceae</taxon>
        <taxon>Roseivivax</taxon>
    </lineage>
</organism>
<dbReference type="PROSITE" id="PS00894">
    <property type="entry name" value="HTH_DEOR_1"/>
    <property type="match status" value="1"/>
</dbReference>
<dbReference type="PROSITE" id="PS51000">
    <property type="entry name" value="HTH_DEOR_2"/>
    <property type="match status" value="1"/>
</dbReference>
<dbReference type="GO" id="GO:0003700">
    <property type="term" value="F:DNA-binding transcription factor activity"/>
    <property type="evidence" value="ECO:0007669"/>
    <property type="project" value="InterPro"/>
</dbReference>
<dbReference type="Gene3D" id="3.40.50.1360">
    <property type="match status" value="1"/>
</dbReference>
<dbReference type="PANTHER" id="PTHR30363:SF4">
    <property type="entry name" value="GLYCEROL-3-PHOSPHATE REGULON REPRESSOR"/>
    <property type="match status" value="1"/>
</dbReference>
<dbReference type="SUPFAM" id="SSF100950">
    <property type="entry name" value="NagB/RpiA/CoA transferase-like"/>
    <property type="match status" value="1"/>
</dbReference>
<protein>
    <submittedName>
        <fullName evidence="6">Transcriptional regulator, DeoR family</fullName>
    </submittedName>
</protein>